<comment type="caution">
    <text evidence="1">The sequence shown here is derived from an EMBL/GenBank/DDBJ whole genome shotgun (WGS) entry which is preliminary data.</text>
</comment>
<keyword evidence="2" id="KW-1185">Reference proteome</keyword>
<accession>A0ACC2DJ10</accession>
<proteinExistence type="predicted"/>
<reference evidence="2" key="1">
    <citation type="journal article" date="2024" name="Proc. Natl. Acad. Sci. U.S.A.">
        <title>Extraordinary preservation of gene collinearity over three hundred million years revealed in homosporous lycophytes.</title>
        <authorList>
            <person name="Li C."/>
            <person name="Wickell D."/>
            <person name="Kuo L.Y."/>
            <person name="Chen X."/>
            <person name="Nie B."/>
            <person name="Liao X."/>
            <person name="Peng D."/>
            <person name="Ji J."/>
            <person name="Jenkins J."/>
            <person name="Williams M."/>
            <person name="Shu S."/>
            <person name="Plott C."/>
            <person name="Barry K."/>
            <person name="Rajasekar S."/>
            <person name="Grimwood J."/>
            <person name="Han X."/>
            <person name="Sun S."/>
            <person name="Hou Z."/>
            <person name="He W."/>
            <person name="Dai G."/>
            <person name="Sun C."/>
            <person name="Schmutz J."/>
            <person name="Leebens-Mack J.H."/>
            <person name="Li F.W."/>
            <person name="Wang L."/>
        </authorList>
    </citation>
    <scope>NUCLEOTIDE SEQUENCE [LARGE SCALE GENOMIC DNA]</scope>
    <source>
        <strain evidence="2">cv. PW_Plant_1</strain>
    </source>
</reference>
<evidence type="ECO:0000313" key="2">
    <source>
        <dbReference type="Proteomes" id="UP001162992"/>
    </source>
</evidence>
<name>A0ACC2DJ10_DIPCM</name>
<gene>
    <name evidence="1" type="ORF">O6H91_06G129000</name>
</gene>
<dbReference type="EMBL" id="CM055097">
    <property type="protein sequence ID" value="KAJ7554170.1"/>
    <property type="molecule type" value="Genomic_DNA"/>
</dbReference>
<protein>
    <submittedName>
        <fullName evidence="1">Uncharacterized protein</fullName>
    </submittedName>
</protein>
<sequence length="486" mass="54615">MGRAPCCSKLGLNRGPWTAEEDALLAKHVGAHGEGCWKGLPKAAGLLRCGKSCRLRWVNYLRPSVKRGNISEDEEDLIIKMHSLLGNRWSLIAARIPGRTDNEIKNYWNTYLSKKLTRRGIDPKSHKVLKTSGPQYAKADHNIHQPLNILDMIHTEKAPSSTDNYRKESFQSLAFLGSHCDRQEETSNTPTSPIDSDNEGDFAREVSSIKSDVEINKNGKEASSSYGSPRRSNCSNEQKSYNYVIDYDPISSLSYSSLENRQTVQPDRDNIRDYQHLEESVSISSASCSSDSFAYLGLPSYFAQNLSNTSSKCTSPSSHDQSTTFSSRSAIATASCLKTMPPHLVENDTTILSHYSIQFSVRELSSFEEKNSTNILPTSFEVDKALNHTETLSDIRSPVFSRDFAHARTLDSEEHIERDISNCVDKLATAEYLETIDQPFAQSHFWNISGCNANYLDFQENLTNFEWTQFDVLESEEEASFSLYQA</sequence>
<organism evidence="1 2">
    <name type="scientific">Diphasiastrum complanatum</name>
    <name type="common">Issler's clubmoss</name>
    <name type="synonym">Lycopodium complanatum</name>
    <dbReference type="NCBI Taxonomy" id="34168"/>
    <lineage>
        <taxon>Eukaryota</taxon>
        <taxon>Viridiplantae</taxon>
        <taxon>Streptophyta</taxon>
        <taxon>Embryophyta</taxon>
        <taxon>Tracheophyta</taxon>
        <taxon>Lycopodiopsida</taxon>
        <taxon>Lycopodiales</taxon>
        <taxon>Lycopodiaceae</taxon>
        <taxon>Lycopodioideae</taxon>
        <taxon>Diphasiastrum</taxon>
    </lineage>
</organism>
<evidence type="ECO:0000313" key="1">
    <source>
        <dbReference type="EMBL" id="KAJ7554170.1"/>
    </source>
</evidence>
<dbReference type="Proteomes" id="UP001162992">
    <property type="component" value="Chromosome 6"/>
</dbReference>